<keyword evidence="4" id="KW-0808">Transferase</keyword>
<dbReference type="PANTHER" id="PTHR33908:SF3">
    <property type="entry name" value="UNDECAPRENYL PHOSPHATE-ALPHA-4-AMINO-4-DEOXY-L-ARABINOSE ARABINOSYL TRANSFERASE"/>
    <property type="match status" value="1"/>
</dbReference>
<evidence type="ECO:0000256" key="3">
    <source>
        <dbReference type="ARBA" id="ARBA00022676"/>
    </source>
</evidence>
<evidence type="ECO:0000256" key="6">
    <source>
        <dbReference type="ARBA" id="ARBA00022989"/>
    </source>
</evidence>
<feature type="transmembrane region" description="Helical" evidence="8">
    <location>
        <begin position="355"/>
        <end position="371"/>
    </location>
</feature>
<keyword evidence="10" id="KW-1185">Reference proteome</keyword>
<accession>A0ABW8IDT4</accession>
<feature type="transmembrane region" description="Helical" evidence="8">
    <location>
        <begin position="167"/>
        <end position="199"/>
    </location>
</feature>
<feature type="transmembrane region" description="Helical" evidence="8">
    <location>
        <begin position="109"/>
        <end position="129"/>
    </location>
</feature>
<dbReference type="PROSITE" id="PS51257">
    <property type="entry name" value="PROKAR_LIPOPROTEIN"/>
    <property type="match status" value="1"/>
</dbReference>
<dbReference type="EMBL" id="JADIKI010000021">
    <property type="protein sequence ID" value="MFK2853323.1"/>
    <property type="molecule type" value="Genomic_DNA"/>
</dbReference>
<evidence type="ECO:0000313" key="9">
    <source>
        <dbReference type="EMBL" id="MFK2853323.1"/>
    </source>
</evidence>
<keyword evidence="3" id="KW-0328">Glycosyltransferase</keyword>
<keyword evidence="5 8" id="KW-0812">Transmembrane</keyword>
<evidence type="ECO:0000256" key="7">
    <source>
        <dbReference type="ARBA" id="ARBA00023136"/>
    </source>
</evidence>
<feature type="transmembrane region" description="Helical" evidence="8">
    <location>
        <begin position="12"/>
        <end position="38"/>
    </location>
</feature>
<sequence>MNQAFRAPARWQAAVYGLIALVACAGAFVGLSASGLWIDELFTVHLIHHNGGFGEVFRRALTDTHPPLYYFFLYAWTRMAGLSEIALRLPSAVFAVASVVIFAYGARRVLSHAAIGFACAVASVSAFWFDQSQNARSYALCFALSAGLLSCALAFRHRVRVRADFPLAHWIALSVLGLIASLTHAYLLLALGMVLLFLLLSVPSWRIRAALVVTGLVVLAFNIAYYKLMMHSSQQDLQSLWFSNSTGFFKQQISYAFYGLMERQVIIVTALLILFGIWQKMAGKPYFIHDEHDTRWATALAGFVLIGVIVCGIGVSLAVAPSFSDRNLLTCVPFVWLLVGRLYDAAGPRGYTRGSIIVAALSMVLVGSYLLRLPMRELPRRENWRESAQFISQLPGCSDQLIPAMLPYRFGHASPFFRALAEHDFFGYYMPSGSQIRAYMPAELAARHPVEELPSLFASRATNADTGGCPLLAWAIHDIDESSAMKVALDLARQPGVAPRRVLMQEFISYQPRGVKWDDVPDGYVYLAVPKASPSPVIKPPVVPNVPLNNIPSNKLNAAALGDRVVVEYLTTYTNPVTPAYQVDVYAIQRWSRKKSVREPVHEDFLAVHRLTCDTPVTKSNWDVWPDPTYLGCSNLPPPTSAGGVSGQL</sequence>
<feature type="transmembrane region" description="Helical" evidence="8">
    <location>
        <begin position="255"/>
        <end position="278"/>
    </location>
</feature>
<feature type="transmembrane region" description="Helical" evidence="8">
    <location>
        <begin position="85"/>
        <end position="104"/>
    </location>
</feature>
<evidence type="ECO:0000256" key="2">
    <source>
        <dbReference type="ARBA" id="ARBA00022475"/>
    </source>
</evidence>
<protein>
    <submittedName>
        <fullName evidence="9">Glycosyltransferase family 39 protein</fullName>
    </submittedName>
</protein>
<comment type="subcellular location">
    <subcellularLocation>
        <location evidence="1">Cell membrane</location>
        <topology evidence="1">Multi-pass membrane protein</topology>
    </subcellularLocation>
</comment>
<evidence type="ECO:0000256" key="8">
    <source>
        <dbReference type="SAM" id="Phobius"/>
    </source>
</evidence>
<evidence type="ECO:0000256" key="1">
    <source>
        <dbReference type="ARBA" id="ARBA00004651"/>
    </source>
</evidence>
<dbReference type="Proteomes" id="UP001620409">
    <property type="component" value="Unassembled WGS sequence"/>
</dbReference>
<dbReference type="PANTHER" id="PTHR33908">
    <property type="entry name" value="MANNOSYLTRANSFERASE YKCB-RELATED"/>
    <property type="match status" value="1"/>
</dbReference>
<evidence type="ECO:0000256" key="4">
    <source>
        <dbReference type="ARBA" id="ARBA00022679"/>
    </source>
</evidence>
<feature type="transmembrane region" description="Helical" evidence="8">
    <location>
        <begin position="205"/>
        <end position="225"/>
    </location>
</feature>
<dbReference type="InterPro" id="IPR050297">
    <property type="entry name" value="LipidA_mod_glycosyltrf_83"/>
</dbReference>
<proteinExistence type="predicted"/>
<keyword evidence="7 8" id="KW-0472">Membrane</keyword>
<feature type="transmembrane region" description="Helical" evidence="8">
    <location>
        <begin position="298"/>
        <end position="320"/>
    </location>
</feature>
<comment type="caution">
    <text evidence="9">The sequence shown here is derived from an EMBL/GenBank/DDBJ whole genome shotgun (WGS) entry which is preliminary data.</text>
</comment>
<evidence type="ECO:0000313" key="10">
    <source>
        <dbReference type="Proteomes" id="UP001620409"/>
    </source>
</evidence>
<gene>
    <name evidence="9" type="ORF">ISP18_01765</name>
</gene>
<organism evidence="9 10">
    <name type="scientific">Dyella humi</name>
    <dbReference type="NCBI Taxonomy" id="1770547"/>
    <lineage>
        <taxon>Bacteria</taxon>
        <taxon>Pseudomonadati</taxon>
        <taxon>Pseudomonadota</taxon>
        <taxon>Gammaproteobacteria</taxon>
        <taxon>Lysobacterales</taxon>
        <taxon>Rhodanobacteraceae</taxon>
        <taxon>Dyella</taxon>
    </lineage>
</organism>
<feature type="transmembrane region" description="Helical" evidence="8">
    <location>
        <begin position="135"/>
        <end position="155"/>
    </location>
</feature>
<reference evidence="9 10" key="1">
    <citation type="submission" date="2020-10" db="EMBL/GenBank/DDBJ databases">
        <title>Phylogeny of dyella-like bacteria.</title>
        <authorList>
            <person name="Fu J."/>
        </authorList>
    </citation>
    <scope>NUCLEOTIDE SEQUENCE [LARGE SCALE GENOMIC DNA]</scope>
    <source>
        <strain evidence="9 10">DHG40</strain>
    </source>
</reference>
<evidence type="ECO:0000256" key="5">
    <source>
        <dbReference type="ARBA" id="ARBA00022692"/>
    </source>
</evidence>
<name>A0ABW8IDT4_9GAMM</name>
<keyword evidence="2" id="KW-1003">Cell membrane</keyword>
<dbReference type="RefSeq" id="WP_380016443.1">
    <property type="nucleotide sequence ID" value="NZ_JADIKI010000021.1"/>
</dbReference>
<keyword evidence="6 8" id="KW-1133">Transmembrane helix</keyword>